<feature type="domain" description="ABC transporter" evidence="4">
    <location>
        <begin position="18"/>
        <end position="248"/>
    </location>
</feature>
<dbReference type="InterPro" id="IPR027417">
    <property type="entry name" value="P-loop_NTPase"/>
</dbReference>
<protein>
    <submittedName>
        <fullName evidence="5">ABC transporter ATP-binding protein</fullName>
    </submittedName>
</protein>
<keyword evidence="3 5" id="KW-0067">ATP-binding</keyword>
<dbReference type="PANTHER" id="PTHR42781:SF4">
    <property type="entry name" value="SPERMIDINE_PUTRESCINE IMPORT ATP-BINDING PROTEIN POTA"/>
    <property type="match status" value="1"/>
</dbReference>
<dbReference type="SUPFAM" id="SSF50331">
    <property type="entry name" value="MOP-like"/>
    <property type="match status" value="1"/>
</dbReference>
<dbReference type="Proteomes" id="UP000721844">
    <property type="component" value="Unassembled WGS sequence"/>
</dbReference>
<dbReference type="Pfam" id="PF00005">
    <property type="entry name" value="ABC_tran"/>
    <property type="match status" value="1"/>
</dbReference>
<dbReference type="InterPro" id="IPR050093">
    <property type="entry name" value="ABC_SmlMolc_Importer"/>
</dbReference>
<dbReference type="GO" id="GO:0043190">
    <property type="term" value="C:ATP-binding cassette (ABC) transporter complex"/>
    <property type="evidence" value="ECO:0007669"/>
    <property type="project" value="InterPro"/>
</dbReference>
<evidence type="ECO:0000313" key="5">
    <source>
        <dbReference type="EMBL" id="MCB8883374.1"/>
    </source>
</evidence>
<dbReference type="FunFam" id="3.40.50.300:FF:000425">
    <property type="entry name" value="Probable ABC transporter, ATP-binding subunit"/>
    <property type="match status" value="1"/>
</dbReference>
<dbReference type="Pfam" id="PF08402">
    <property type="entry name" value="TOBE_2"/>
    <property type="match status" value="1"/>
</dbReference>
<dbReference type="InterPro" id="IPR003593">
    <property type="entry name" value="AAA+_ATPase"/>
</dbReference>
<dbReference type="GO" id="GO:0022857">
    <property type="term" value="F:transmembrane transporter activity"/>
    <property type="evidence" value="ECO:0007669"/>
    <property type="project" value="InterPro"/>
</dbReference>
<dbReference type="Gene3D" id="2.40.50.100">
    <property type="match status" value="1"/>
</dbReference>
<keyword evidence="6" id="KW-1185">Reference proteome</keyword>
<gene>
    <name evidence="5" type="ORF">ACELLULO517_24210</name>
</gene>
<dbReference type="PROSITE" id="PS00211">
    <property type="entry name" value="ABC_TRANSPORTER_1"/>
    <property type="match status" value="1"/>
</dbReference>
<dbReference type="PANTHER" id="PTHR42781">
    <property type="entry name" value="SPERMIDINE/PUTRESCINE IMPORT ATP-BINDING PROTEIN POTA"/>
    <property type="match status" value="1"/>
</dbReference>
<dbReference type="GO" id="GO:0016887">
    <property type="term" value="F:ATP hydrolysis activity"/>
    <property type="evidence" value="ECO:0007669"/>
    <property type="project" value="InterPro"/>
</dbReference>
<evidence type="ECO:0000256" key="2">
    <source>
        <dbReference type="ARBA" id="ARBA00022741"/>
    </source>
</evidence>
<reference evidence="5 6" key="1">
    <citation type="journal article" date="2021" name="Microorganisms">
        <title>Acidisoma silvae sp. nov. and Acidisomacellulosilytica sp. nov., Two Acidophilic Bacteria Isolated from Decaying Wood, Hydrolyzing Cellulose and Producing Poly-3-hydroxybutyrate.</title>
        <authorList>
            <person name="Mieszkin S."/>
            <person name="Pouder E."/>
            <person name="Uroz S."/>
            <person name="Simon-Colin C."/>
            <person name="Alain K."/>
        </authorList>
    </citation>
    <scope>NUCLEOTIDE SEQUENCE [LARGE SCALE GENOMIC DNA]</scope>
    <source>
        <strain evidence="5 6">HW T5.17</strain>
    </source>
</reference>
<dbReference type="SUPFAM" id="SSF52540">
    <property type="entry name" value="P-loop containing nucleoside triphosphate hydrolases"/>
    <property type="match status" value="1"/>
</dbReference>
<name>A0A963Z6B4_9PROT</name>
<evidence type="ECO:0000313" key="6">
    <source>
        <dbReference type="Proteomes" id="UP000721844"/>
    </source>
</evidence>
<dbReference type="InterPro" id="IPR017871">
    <property type="entry name" value="ABC_transporter-like_CS"/>
</dbReference>
<dbReference type="PROSITE" id="PS50893">
    <property type="entry name" value="ABC_TRANSPORTER_2"/>
    <property type="match status" value="1"/>
</dbReference>
<sequence>MAGSVPPGAARPGGDGRIRIAGISQRFGDVRAVDDVSFDIESGELLTLLGPSGSGKTSLLRMIAGLAKPDAGEIWVGGQRIDQLPTHRRNIGMVFQSLALFPHLSVFGNIAFPLWMRRCGKRETAARVREALEVVRLPQIAARRVDEISGGQRQRVALARALVYRPKLLLLDEPFAALDAKLREEMQLEIIRLHHDLGITIVNVTHDQKEALTISDRVAVMSEGRLRQIGTTVEIYQRPNSAFVAGFVGTTNLLHGAVAAGGEILVLADSIRVPLGGDKRLAPGAAAALVLRAERLTLMPAEAIIPADLASLPGMVRLRAFQGNTTLFEVEVVALGRSLRAETTSLSEASRFPVGTAVSLTWRPQDAALVPV</sequence>
<accession>A0A963Z6B4</accession>
<dbReference type="InterPro" id="IPR013611">
    <property type="entry name" value="Transp-assoc_OB_typ2"/>
</dbReference>
<keyword evidence="2" id="KW-0547">Nucleotide-binding</keyword>
<dbReference type="EMBL" id="JAESVA010000013">
    <property type="protein sequence ID" value="MCB8883374.1"/>
    <property type="molecule type" value="Genomic_DNA"/>
</dbReference>
<dbReference type="Gene3D" id="3.40.50.300">
    <property type="entry name" value="P-loop containing nucleotide triphosphate hydrolases"/>
    <property type="match status" value="1"/>
</dbReference>
<evidence type="ECO:0000259" key="4">
    <source>
        <dbReference type="PROSITE" id="PS50893"/>
    </source>
</evidence>
<keyword evidence="1" id="KW-0813">Transport</keyword>
<dbReference type="GO" id="GO:0005524">
    <property type="term" value="F:ATP binding"/>
    <property type="evidence" value="ECO:0007669"/>
    <property type="project" value="UniProtKB-KW"/>
</dbReference>
<dbReference type="GO" id="GO:0015697">
    <property type="term" value="P:quaternary ammonium group transport"/>
    <property type="evidence" value="ECO:0007669"/>
    <property type="project" value="UniProtKB-ARBA"/>
</dbReference>
<dbReference type="InterPro" id="IPR008995">
    <property type="entry name" value="Mo/tungstate-bd_C_term_dom"/>
</dbReference>
<organism evidence="5 6">
    <name type="scientific">Acidisoma cellulosilyticum</name>
    <dbReference type="NCBI Taxonomy" id="2802395"/>
    <lineage>
        <taxon>Bacteria</taxon>
        <taxon>Pseudomonadati</taxon>
        <taxon>Pseudomonadota</taxon>
        <taxon>Alphaproteobacteria</taxon>
        <taxon>Acetobacterales</taxon>
        <taxon>Acidocellaceae</taxon>
        <taxon>Acidisoma</taxon>
    </lineage>
</organism>
<evidence type="ECO:0000256" key="1">
    <source>
        <dbReference type="ARBA" id="ARBA00022448"/>
    </source>
</evidence>
<dbReference type="AlphaFoldDB" id="A0A963Z6B4"/>
<dbReference type="SMART" id="SM00382">
    <property type="entry name" value="AAA"/>
    <property type="match status" value="1"/>
</dbReference>
<proteinExistence type="predicted"/>
<dbReference type="RefSeq" id="WP_227310032.1">
    <property type="nucleotide sequence ID" value="NZ_JAESVA010000013.1"/>
</dbReference>
<comment type="caution">
    <text evidence="5">The sequence shown here is derived from an EMBL/GenBank/DDBJ whole genome shotgun (WGS) entry which is preliminary data.</text>
</comment>
<evidence type="ECO:0000256" key="3">
    <source>
        <dbReference type="ARBA" id="ARBA00022840"/>
    </source>
</evidence>
<dbReference type="InterPro" id="IPR003439">
    <property type="entry name" value="ABC_transporter-like_ATP-bd"/>
</dbReference>